<keyword evidence="5" id="KW-0001">2Fe-2S</keyword>
<name>A0A2V4PAT0_9ACTN</name>
<dbReference type="GO" id="GO:0051537">
    <property type="term" value="F:2 iron, 2 sulfur cluster binding"/>
    <property type="evidence" value="ECO:0007669"/>
    <property type="project" value="UniProtKB-KW"/>
</dbReference>
<dbReference type="EMBL" id="PYBW01000008">
    <property type="protein sequence ID" value="PYC88046.1"/>
    <property type="molecule type" value="Genomic_DNA"/>
</dbReference>
<keyword evidence="11" id="KW-0349">Heme</keyword>
<feature type="domain" description="FAD-binding FR-type" evidence="13">
    <location>
        <begin position="151"/>
        <end position="251"/>
    </location>
</feature>
<dbReference type="InterPro" id="IPR000971">
    <property type="entry name" value="Globin"/>
</dbReference>
<dbReference type="InterPro" id="IPR039261">
    <property type="entry name" value="FNR_nucleotide-bd"/>
</dbReference>
<feature type="domain" description="Globin" evidence="12">
    <location>
        <begin position="10"/>
        <end position="144"/>
    </location>
</feature>
<evidence type="ECO:0000256" key="4">
    <source>
        <dbReference type="ARBA" id="ARBA00012229"/>
    </source>
</evidence>
<comment type="catalytic activity">
    <reaction evidence="9">
        <text>2 nitric oxide + NADH + 2 O2 = 2 nitrate + NAD(+) + H(+)</text>
        <dbReference type="Rhea" id="RHEA:19469"/>
        <dbReference type="ChEBI" id="CHEBI:15378"/>
        <dbReference type="ChEBI" id="CHEBI:15379"/>
        <dbReference type="ChEBI" id="CHEBI:16480"/>
        <dbReference type="ChEBI" id="CHEBI:17632"/>
        <dbReference type="ChEBI" id="CHEBI:57540"/>
        <dbReference type="ChEBI" id="CHEBI:57945"/>
        <dbReference type="EC" id="1.14.12.17"/>
    </reaction>
</comment>
<dbReference type="GO" id="GO:0019825">
    <property type="term" value="F:oxygen binding"/>
    <property type="evidence" value="ECO:0007669"/>
    <property type="project" value="InterPro"/>
</dbReference>
<dbReference type="Gene3D" id="2.40.30.10">
    <property type="entry name" value="Translation factors"/>
    <property type="match status" value="1"/>
</dbReference>
<dbReference type="CDD" id="cd06187">
    <property type="entry name" value="O2ase_reductase_like"/>
    <property type="match status" value="1"/>
</dbReference>
<evidence type="ECO:0000256" key="1">
    <source>
        <dbReference type="ARBA" id="ARBA00001970"/>
    </source>
</evidence>
<dbReference type="SUPFAM" id="SSF52343">
    <property type="entry name" value="Ferredoxin reductase-like, C-terminal NADP-linked domain"/>
    <property type="match status" value="1"/>
</dbReference>
<dbReference type="SUPFAM" id="SSF46458">
    <property type="entry name" value="Globin-like"/>
    <property type="match status" value="1"/>
</dbReference>
<dbReference type="Pfam" id="PF00970">
    <property type="entry name" value="FAD_binding_6"/>
    <property type="match status" value="1"/>
</dbReference>
<dbReference type="PRINTS" id="PR00410">
    <property type="entry name" value="PHEHYDRXLASE"/>
</dbReference>
<evidence type="ECO:0000256" key="3">
    <source>
        <dbReference type="ARBA" id="ARBA00006401"/>
    </source>
</evidence>
<keyword evidence="15" id="KW-1185">Reference proteome</keyword>
<keyword evidence="7" id="KW-0411">Iron-sulfur</keyword>
<dbReference type="InterPro" id="IPR012292">
    <property type="entry name" value="Globin/Proto"/>
</dbReference>
<dbReference type="InterPro" id="IPR050415">
    <property type="entry name" value="MRET"/>
</dbReference>
<keyword evidence="11" id="KW-0408">Iron</keyword>
<sequence>MQPAAPRSAPPPPEDPELIRASLAALEPYADQLAGYFYATLFNRYPEVRELFPVDLDPQQDRLLRALLMVVELVDDPANLVAFCSHLGRDHRKFGTETAHYGAVGECLLATLAHFAGPAWTADTAAAWTRAYTTVAEVMDQAAQADAAVHPASWTARIVAHRRHSQDLAEFTVRTDQPYPFTGGQYVSMETPWAPRVWRYYSPANAPRPDGTLTFHVRAVTGGRVSNALVRRAAVGDAVRLGCAQGDMVLDPRSPRDVVCVAGGTGLAPIRALIEQAALDGVRRRMDVFLGSRTAADMYGLDELLALGQRHRWLTVRAAIADQDAHDGPGFLPRVLAEAGPWDRHDAYLAGPGPMVVTAGRVLMRAGMPLERIYHDPFVTLEEPTS</sequence>
<comment type="cofactor">
    <cofactor evidence="2">
        <name>FAD</name>
        <dbReference type="ChEBI" id="CHEBI:57692"/>
    </cofactor>
</comment>
<evidence type="ECO:0000256" key="10">
    <source>
        <dbReference type="ARBA" id="ARBA00049433"/>
    </source>
</evidence>
<keyword evidence="8" id="KW-0520">NAD</keyword>
<dbReference type="EC" id="1.14.12.17" evidence="4"/>
<evidence type="ECO:0000256" key="7">
    <source>
        <dbReference type="ARBA" id="ARBA00023014"/>
    </source>
</evidence>
<comment type="catalytic activity">
    <reaction evidence="10">
        <text>2 nitric oxide + NADPH + 2 O2 = 2 nitrate + NADP(+) + H(+)</text>
        <dbReference type="Rhea" id="RHEA:19465"/>
        <dbReference type="ChEBI" id="CHEBI:15378"/>
        <dbReference type="ChEBI" id="CHEBI:15379"/>
        <dbReference type="ChEBI" id="CHEBI:16480"/>
        <dbReference type="ChEBI" id="CHEBI:17632"/>
        <dbReference type="ChEBI" id="CHEBI:57783"/>
        <dbReference type="ChEBI" id="CHEBI:58349"/>
        <dbReference type="EC" id="1.14.12.17"/>
    </reaction>
</comment>
<dbReference type="GO" id="GO:0008941">
    <property type="term" value="F:nitric oxide dioxygenase NAD(P)H activity"/>
    <property type="evidence" value="ECO:0007669"/>
    <property type="project" value="UniProtKB-EC"/>
</dbReference>
<accession>A0A2V4PAT0</accession>
<dbReference type="Pfam" id="PF00175">
    <property type="entry name" value="NAD_binding_1"/>
    <property type="match status" value="1"/>
</dbReference>
<gene>
    <name evidence="14" type="ORF">C7C46_01900</name>
</gene>
<comment type="caution">
    <text evidence="14">The sequence shown here is derived from an EMBL/GenBank/DDBJ whole genome shotgun (WGS) entry which is preliminary data.</text>
</comment>
<protein>
    <recommendedName>
        <fullName evidence="4">nitric oxide dioxygenase</fullName>
        <ecNumber evidence="4">1.14.12.17</ecNumber>
    </recommendedName>
</protein>
<comment type="cofactor">
    <cofactor evidence="1">
        <name>heme b</name>
        <dbReference type="ChEBI" id="CHEBI:60344"/>
    </cofactor>
</comment>
<dbReference type="Proteomes" id="UP000248039">
    <property type="component" value="Unassembled WGS sequence"/>
</dbReference>
<dbReference type="SUPFAM" id="SSF63380">
    <property type="entry name" value="Riboflavin synthase domain-like"/>
    <property type="match status" value="1"/>
</dbReference>
<proteinExistence type="inferred from homology"/>
<evidence type="ECO:0000256" key="2">
    <source>
        <dbReference type="ARBA" id="ARBA00001974"/>
    </source>
</evidence>
<organism evidence="14 15">
    <name type="scientific">Streptomyces tateyamensis</name>
    <dbReference type="NCBI Taxonomy" id="565073"/>
    <lineage>
        <taxon>Bacteria</taxon>
        <taxon>Bacillati</taxon>
        <taxon>Actinomycetota</taxon>
        <taxon>Actinomycetes</taxon>
        <taxon>Kitasatosporales</taxon>
        <taxon>Streptomycetaceae</taxon>
        <taxon>Streptomyces</taxon>
    </lineage>
</organism>
<keyword evidence="6" id="KW-0521">NADP</keyword>
<dbReference type="Pfam" id="PF00042">
    <property type="entry name" value="Globin"/>
    <property type="match status" value="1"/>
</dbReference>
<dbReference type="AlphaFoldDB" id="A0A2V4PAT0"/>
<comment type="similarity">
    <text evidence="11">Belongs to the globin family.</text>
</comment>
<dbReference type="GO" id="GO:0005344">
    <property type="term" value="F:oxygen carrier activity"/>
    <property type="evidence" value="ECO:0007669"/>
    <property type="project" value="UniProtKB-KW"/>
</dbReference>
<reference evidence="14 15" key="1">
    <citation type="submission" date="2018-03" db="EMBL/GenBank/DDBJ databases">
        <title>Bioinformatic expansion and discovery of thiopeptide antibiotics.</title>
        <authorList>
            <person name="Schwalen C.J."/>
            <person name="Hudson G.A."/>
            <person name="Mitchell D.A."/>
        </authorList>
    </citation>
    <scope>NUCLEOTIDE SEQUENCE [LARGE SCALE GENOMIC DNA]</scope>
    <source>
        <strain evidence="14 15">ATCC 21389</strain>
    </source>
</reference>
<evidence type="ECO:0000256" key="9">
    <source>
        <dbReference type="ARBA" id="ARBA00048649"/>
    </source>
</evidence>
<dbReference type="PROSITE" id="PS51384">
    <property type="entry name" value="FAD_FR"/>
    <property type="match status" value="1"/>
</dbReference>
<dbReference type="PANTHER" id="PTHR47354">
    <property type="entry name" value="NADH OXIDOREDUCTASE HCR"/>
    <property type="match status" value="1"/>
</dbReference>
<evidence type="ECO:0000313" key="14">
    <source>
        <dbReference type="EMBL" id="PYC88046.1"/>
    </source>
</evidence>
<evidence type="ECO:0000256" key="6">
    <source>
        <dbReference type="ARBA" id="ARBA00022857"/>
    </source>
</evidence>
<evidence type="ECO:0000259" key="12">
    <source>
        <dbReference type="PROSITE" id="PS01033"/>
    </source>
</evidence>
<evidence type="ECO:0000313" key="15">
    <source>
        <dbReference type="Proteomes" id="UP000248039"/>
    </source>
</evidence>
<evidence type="ECO:0000256" key="11">
    <source>
        <dbReference type="RuleBase" id="RU000356"/>
    </source>
</evidence>
<dbReference type="InterPro" id="IPR001433">
    <property type="entry name" value="OxRdtase_FAD/NAD-bd"/>
</dbReference>
<evidence type="ECO:0000256" key="5">
    <source>
        <dbReference type="ARBA" id="ARBA00022714"/>
    </source>
</evidence>
<dbReference type="GO" id="GO:0020037">
    <property type="term" value="F:heme binding"/>
    <property type="evidence" value="ECO:0007669"/>
    <property type="project" value="InterPro"/>
</dbReference>
<dbReference type="InterPro" id="IPR008333">
    <property type="entry name" value="Cbr1-like_FAD-bd_dom"/>
</dbReference>
<dbReference type="InterPro" id="IPR009050">
    <property type="entry name" value="Globin-like_sf"/>
</dbReference>
<dbReference type="PANTHER" id="PTHR47354:SF5">
    <property type="entry name" value="PROTEIN RFBI"/>
    <property type="match status" value="1"/>
</dbReference>
<dbReference type="Gene3D" id="3.40.50.80">
    <property type="entry name" value="Nucleotide-binding domain of ferredoxin-NADP reductase (FNR) module"/>
    <property type="match status" value="1"/>
</dbReference>
<keyword evidence="11" id="KW-0561">Oxygen transport</keyword>
<comment type="similarity">
    <text evidence="3">In the C-terminal section; belongs to the flavoprotein pyridine nucleotide cytochrome reductase family.</text>
</comment>
<dbReference type="CDD" id="cd19753">
    <property type="entry name" value="Mb-like_oxidoreductase"/>
    <property type="match status" value="1"/>
</dbReference>
<dbReference type="Gene3D" id="1.10.490.10">
    <property type="entry name" value="Globins"/>
    <property type="match status" value="1"/>
</dbReference>
<dbReference type="InterPro" id="IPR017938">
    <property type="entry name" value="Riboflavin_synthase-like_b-brl"/>
</dbReference>
<evidence type="ECO:0000256" key="8">
    <source>
        <dbReference type="ARBA" id="ARBA00023027"/>
    </source>
</evidence>
<evidence type="ECO:0000259" key="13">
    <source>
        <dbReference type="PROSITE" id="PS51384"/>
    </source>
</evidence>
<dbReference type="PROSITE" id="PS01033">
    <property type="entry name" value="GLOBIN"/>
    <property type="match status" value="1"/>
</dbReference>
<keyword evidence="11" id="KW-0813">Transport</keyword>
<dbReference type="InterPro" id="IPR017927">
    <property type="entry name" value="FAD-bd_FR_type"/>
</dbReference>
<keyword evidence="11" id="KW-0479">Metal-binding</keyword>